<dbReference type="SUPFAM" id="SSF52096">
    <property type="entry name" value="ClpP/crotonase"/>
    <property type="match status" value="1"/>
</dbReference>
<dbReference type="InterPro" id="IPR017556">
    <property type="entry name" value="Malonate_beta"/>
</dbReference>
<keyword evidence="1" id="KW-0808">Transferase</keyword>
<dbReference type="Gene3D" id="3.90.226.10">
    <property type="entry name" value="2-enoyl-CoA Hydratase, Chain A, domain 1"/>
    <property type="match status" value="1"/>
</dbReference>
<evidence type="ECO:0000313" key="3">
    <source>
        <dbReference type="EMBL" id="GHO50990.1"/>
    </source>
</evidence>
<dbReference type="AlphaFoldDB" id="A0A8J3MZP3"/>
<name>A0A8J3MZP3_9CHLR</name>
<dbReference type="Proteomes" id="UP000612362">
    <property type="component" value="Unassembled WGS sequence"/>
</dbReference>
<feature type="domain" description="CoA carboxyltransferase N-terminal" evidence="2">
    <location>
        <begin position="1"/>
        <end position="260"/>
    </location>
</feature>
<dbReference type="InterPro" id="IPR034733">
    <property type="entry name" value="AcCoA_carboxyl_beta"/>
</dbReference>
<dbReference type="PANTHER" id="PTHR42995">
    <property type="entry name" value="ACETYL-COENZYME A CARBOXYLASE CARBOXYL TRANSFERASE SUBUNIT BETA, CHLOROPLASTIC"/>
    <property type="match status" value="1"/>
</dbReference>
<comment type="caution">
    <text evidence="3">The sequence shown here is derived from an EMBL/GenBank/DDBJ whole genome shotgun (WGS) entry which is preliminary data.</text>
</comment>
<evidence type="ECO:0000313" key="4">
    <source>
        <dbReference type="Proteomes" id="UP000612362"/>
    </source>
</evidence>
<protein>
    <submittedName>
        <fullName evidence="3">Biotin-independent malonate decarboxylase subunit beta</fullName>
    </submittedName>
</protein>
<dbReference type="EMBL" id="BNJF01000010">
    <property type="protein sequence ID" value="GHO50990.1"/>
    <property type="molecule type" value="Genomic_DNA"/>
</dbReference>
<dbReference type="NCBIfam" id="NF005530">
    <property type="entry name" value="PRK07189.1"/>
    <property type="match status" value="1"/>
</dbReference>
<dbReference type="GO" id="GO:0003989">
    <property type="term" value="F:acetyl-CoA carboxylase activity"/>
    <property type="evidence" value="ECO:0007669"/>
    <property type="project" value="TreeGrafter"/>
</dbReference>
<dbReference type="Pfam" id="PF01039">
    <property type="entry name" value="Carboxyl_trans"/>
    <property type="match status" value="1"/>
</dbReference>
<dbReference type="InterPro" id="IPR029045">
    <property type="entry name" value="ClpP/crotonase-like_dom_sf"/>
</dbReference>
<dbReference type="PROSITE" id="PS50980">
    <property type="entry name" value="COA_CT_NTER"/>
    <property type="match status" value="1"/>
</dbReference>
<evidence type="ECO:0000259" key="2">
    <source>
        <dbReference type="PROSITE" id="PS50980"/>
    </source>
</evidence>
<organism evidence="3 4">
    <name type="scientific">Ktedonospora formicarum</name>
    <dbReference type="NCBI Taxonomy" id="2778364"/>
    <lineage>
        <taxon>Bacteria</taxon>
        <taxon>Bacillati</taxon>
        <taxon>Chloroflexota</taxon>
        <taxon>Ktedonobacteria</taxon>
        <taxon>Ktedonobacterales</taxon>
        <taxon>Ktedonobacteraceae</taxon>
        <taxon>Ktedonospora</taxon>
    </lineage>
</organism>
<dbReference type="NCBIfam" id="TIGR03133">
    <property type="entry name" value="malonate_beta"/>
    <property type="match status" value="1"/>
</dbReference>
<dbReference type="GO" id="GO:0016740">
    <property type="term" value="F:transferase activity"/>
    <property type="evidence" value="ECO:0007669"/>
    <property type="project" value="UniProtKB-KW"/>
</dbReference>
<keyword evidence="4" id="KW-1185">Reference proteome</keyword>
<proteinExistence type="predicted"/>
<dbReference type="PANTHER" id="PTHR42995:SF1">
    <property type="entry name" value="MALONATE DECARBOXYLASE BETA SUBUNIT"/>
    <property type="match status" value="1"/>
</dbReference>
<dbReference type="GO" id="GO:0005975">
    <property type="term" value="P:carbohydrate metabolic process"/>
    <property type="evidence" value="ECO:0007669"/>
    <property type="project" value="InterPro"/>
</dbReference>
<reference evidence="3" key="1">
    <citation type="submission" date="2020-10" db="EMBL/GenBank/DDBJ databases">
        <title>Taxonomic study of unclassified bacteria belonging to the class Ktedonobacteria.</title>
        <authorList>
            <person name="Yabe S."/>
            <person name="Wang C.M."/>
            <person name="Zheng Y."/>
            <person name="Sakai Y."/>
            <person name="Cavaletti L."/>
            <person name="Monciardini P."/>
            <person name="Donadio S."/>
        </authorList>
    </citation>
    <scope>NUCLEOTIDE SEQUENCE</scope>
    <source>
        <strain evidence="3">SOSP1-1</strain>
    </source>
</reference>
<dbReference type="GO" id="GO:0016831">
    <property type="term" value="F:carboxy-lyase activity"/>
    <property type="evidence" value="ECO:0007669"/>
    <property type="project" value="InterPro"/>
</dbReference>
<dbReference type="GO" id="GO:0006633">
    <property type="term" value="P:fatty acid biosynthetic process"/>
    <property type="evidence" value="ECO:0007669"/>
    <property type="project" value="TreeGrafter"/>
</dbReference>
<dbReference type="InterPro" id="IPR011762">
    <property type="entry name" value="COA_CT_N"/>
</dbReference>
<dbReference type="RefSeq" id="WP_220199940.1">
    <property type="nucleotide sequence ID" value="NZ_BNJF01000010.1"/>
</dbReference>
<evidence type="ECO:0000256" key="1">
    <source>
        <dbReference type="ARBA" id="ARBA00022679"/>
    </source>
</evidence>
<dbReference type="GO" id="GO:2001295">
    <property type="term" value="P:malonyl-CoA biosynthetic process"/>
    <property type="evidence" value="ECO:0007669"/>
    <property type="project" value="TreeGrafter"/>
</dbReference>
<gene>
    <name evidence="3" type="ORF">KSX_91530</name>
</gene>
<accession>A0A8J3MZP3</accession>
<sequence>MTTPPQGQAQAQRPTATSFIELRARSRAQALLDQGTFHELLGPFERLESPWLEMQDIIPESDDGVIVARGRLAGEEAVILAIEGAFQGGAIGEVAGEKFISSLELAKQDCERGTPVRPVLLLETGGVRLQEGLLGEAAMARIHANIVALRAHVPVVGIISGMIGCFGGMSITAGLCSYLISTREGRLGLNGPAVVEEEAGIAEFDSHDPPLIWSIMGGTQREGSGFVDLLVDDDIEVIRQALLAVFARGKPGHYRSAQVQAYRSLLATFDLTNQLDPEVAHVLLKSGREV</sequence>